<dbReference type="AlphaFoldDB" id="A0A1X2HW03"/>
<comment type="caution">
    <text evidence="9">The sequence shown here is derived from an EMBL/GenBank/DDBJ whole genome shotgun (WGS) entry which is preliminary data.</text>
</comment>
<organism evidence="9 10">
    <name type="scientific">Syncephalastrum racemosum</name>
    <name type="common">Filamentous fungus</name>
    <dbReference type="NCBI Taxonomy" id="13706"/>
    <lineage>
        <taxon>Eukaryota</taxon>
        <taxon>Fungi</taxon>
        <taxon>Fungi incertae sedis</taxon>
        <taxon>Mucoromycota</taxon>
        <taxon>Mucoromycotina</taxon>
        <taxon>Mucoromycetes</taxon>
        <taxon>Mucorales</taxon>
        <taxon>Syncephalastraceae</taxon>
        <taxon>Syncephalastrum</taxon>
    </lineage>
</organism>
<feature type="region of interest" description="Disordered" evidence="6">
    <location>
        <begin position="447"/>
        <end position="525"/>
    </location>
</feature>
<dbReference type="InParanoid" id="A0A1X2HW03"/>
<dbReference type="Proteomes" id="UP000242180">
    <property type="component" value="Unassembled WGS sequence"/>
</dbReference>
<dbReference type="SUPFAM" id="SSF51905">
    <property type="entry name" value="FAD/NAD(P)-binding domain"/>
    <property type="match status" value="1"/>
</dbReference>
<feature type="compositionally biased region" description="Polar residues" evidence="6">
    <location>
        <begin position="478"/>
        <end position="496"/>
    </location>
</feature>
<feature type="domain" description="FAD-binding" evidence="7">
    <location>
        <begin position="9"/>
        <end position="375"/>
    </location>
</feature>
<dbReference type="InterPro" id="IPR002938">
    <property type="entry name" value="FAD-bd"/>
</dbReference>
<protein>
    <submittedName>
        <fullName evidence="9">FAD binding domain-domain-containing protein</fullName>
    </submittedName>
</protein>
<feature type="region of interest" description="Disordered" evidence="6">
    <location>
        <begin position="675"/>
        <end position="717"/>
    </location>
</feature>
<keyword evidence="4" id="KW-0274">FAD</keyword>
<dbReference type="Gene3D" id="3.40.30.20">
    <property type="match status" value="1"/>
</dbReference>
<evidence type="ECO:0000256" key="6">
    <source>
        <dbReference type="SAM" id="MobiDB-lite"/>
    </source>
</evidence>
<evidence type="ECO:0000256" key="2">
    <source>
        <dbReference type="ARBA" id="ARBA00007801"/>
    </source>
</evidence>
<sequence length="839" mass="93602">MPVHALQQSDVLIVGAGSSGLYAALLLTSMGVSVRILDKGVESAAAEHPMDLLSPNTLQLLHTFDLVRELEKSDSTRHWRFQTYTNHGTGSNAASVERQSYRVWENKRAEFNYGMSCSTQNLRHVLRECLRKKYDIQVDYRHQLLGVQTMVSHHAFDQPYACVATIKDLATQHATCWRSRVIIGADGSQSFLRQHLGIAHLKRPVSPNCSPCYTVQVSVETDFPGVKTISTVHKDNDRILLLGHKCQLHILLEEKPEWDRLARYDNDTELLTAIQNNIKQILQPYSISFNKVHGYRRSRGEITMAETYSVDRRYFFIGGAAQSIDTLSELMSSNIGFDQAHNLCWKLYLYLNQQAPSFLLDSYDVEMRAHADEYYDVALSFVDLLSNNGKDPVQALKRNKCWMIGGGAALPETAVANNSQCCIPAANTKLKPYTALQLSSTMSEQQIGGKTSNCSAQKPKASRSLSASDTHDDKKSKSLGSVLSWRNRTQSASSLHSLEKETVKKSNQQSETQRHQQQEQGGWTKAMGKIKTKGYQHYDSKSLVIATHAERWKHIKANQYHLFERIAADRPHPGAFTVLVFCGSLANCDNLHALQRFKRYLDSPSSLMQYEHSHHVSSLSSPSPDQLSSPLTPQSPQSPRHPPPTRNSISSWRSSASSHRFSRFIPSVFTTWSSSSASTVSDNGPMTPVSISSSGSNSHRKSKGHSGSSYFKFPPEDLPPPPLPLTATPSSLFSFVYITTSNRHEVNDFVASTAPMSIHAAFPFGLERVYLDHDNQTHIAYNANEQQGPVVAILRPDGYIGARARVHDQMHDLTSYFDRFLTPPVDLDSAAADVAADFC</sequence>
<evidence type="ECO:0000256" key="1">
    <source>
        <dbReference type="ARBA" id="ARBA00001974"/>
    </source>
</evidence>
<dbReference type="InterPro" id="IPR050641">
    <property type="entry name" value="RIFMO-like"/>
</dbReference>
<dbReference type="OrthoDB" id="1716816at2759"/>
<dbReference type="Pfam" id="PF01494">
    <property type="entry name" value="FAD_binding_3"/>
    <property type="match status" value="1"/>
</dbReference>
<dbReference type="InterPro" id="IPR036249">
    <property type="entry name" value="Thioredoxin-like_sf"/>
</dbReference>
<dbReference type="Pfam" id="PF07976">
    <property type="entry name" value="Phe_hydrox_dim"/>
    <property type="match status" value="1"/>
</dbReference>
<evidence type="ECO:0000313" key="9">
    <source>
        <dbReference type="EMBL" id="ORZ03664.1"/>
    </source>
</evidence>
<dbReference type="SUPFAM" id="SSF52833">
    <property type="entry name" value="Thioredoxin-like"/>
    <property type="match status" value="1"/>
</dbReference>
<evidence type="ECO:0000256" key="5">
    <source>
        <dbReference type="ARBA" id="ARBA00023002"/>
    </source>
</evidence>
<evidence type="ECO:0000259" key="8">
    <source>
        <dbReference type="Pfam" id="PF07976"/>
    </source>
</evidence>
<evidence type="ECO:0000256" key="4">
    <source>
        <dbReference type="ARBA" id="ARBA00022827"/>
    </source>
</evidence>
<accession>A0A1X2HW03</accession>
<proteinExistence type="inferred from homology"/>
<evidence type="ECO:0000256" key="3">
    <source>
        <dbReference type="ARBA" id="ARBA00022630"/>
    </source>
</evidence>
<dbReference type="Gene3D" id="3.50.50.60">
    <property type="entry name" value="FAD/NAD(P)-binding domain"/>
    <property type="match status" value="1"/>
</dbReference>
<keyword evidence="3" id="KW-0285">Flavoprotein</keyword>
<dbReference type="PANTHER" id="PTHR43004">
    <property type="entry name" value="TRK SYSTEM POTASSIUM UPTAKE PROTEIN"/>
    <property type="match status" value="1"/>
</dbReference>
<dbReference type="OMA" id="IAYNANE"/>
<gene>
    <name evidence="9" type="ORF">BCR43DRAFT_483750</name>
</gene>
<evidence type="ECO:0000259" key="7">
    <source>
        <dbReference type="Pfam" id="PF01494"/>
    </source>
</evidence>
<keyword evidence="10" id="KW-1185">Reference proteome</keyword>
<comment type="cofactor">
    <cofactor evidence="1">
        <name>FAD</name>
        <dbReference type="ChEBI" id="CHEBI:57692"/>
    </cofactor>
</comment>
<comment type="similarity">
    <text evidence="2">Belongs to the PheA/TfdB FAD monooxygenase family.</text>
</comment>
<dbReference type="GO" id="GO:0016709">
    <property type="term" value="F:oxidoreductase activity, acting on paired donors, with incorporation or reduction of molecular oxygen, NAD(P)H as one donor, and incorporation of one atom of oxygen"/>
    <property type="evidence" value="ECO:0007669"/>
    <property type="project" value="UniProtKB-ARBA"/>
</dbReference>
<feature type="compositionally biased region" description="Low complexity" evidence="6">
    <location>
        <begin position="617"/>
        <end position="638"/>
    </location>
</feature>
<reference evidence="9 10" key="1">
    <citation type="submission" date="2016-07" db="EMBL/GenBank/DDBJ databases">
        <title>Pervasive Adenine N6-methylation of Active Genes in Fungi.</title>
        <authorList>
            <consortium name="DOE Joint Genome Institute"/>
            <person name="Mondo S.J."/>
            <person name="Dannebaum R.O."/>
            <person name="Kuo R.C."/>
            <person name="Labutti K."/>
            <person name="Haridas S."/>
            <person name="Kuo A."/>
            <person name="Salamov A."/>
            <person name="Ahrendt S.R."/>
            <person name="Lipzen A."/>
            <person name="Sullivan W."/>
            <person name="Andreopoulos W.B."/>
            <person name="Clum A."/>
            <person name="Lindquist E."/>
            <person name="Daum C."/>
            <person name="Ramamoorthy G.K."/>
            <person name="Gryganskyi A."/>
            <person name="Culley D."/>
            <person name="Magnuson J.K."/>
            <person name="James T.Y."/>
            <person name="O'Malley M.A."/>
            <person name="Stajich J.E."/>
            <person name="Spatafora J.W."/>
            <person name="Visel A."/>
            <person name="Grigoriev I.V."/>
        </authorList>
    </citation>
    <scope>NUCLEOTIDE SEQUENCE [LARGE SCALE GENOMIC DNA]</scope>
    <source>
        <strain evidence="9 10">NRRL 2496</strain>
    </source>
</reference>
<feature type="region of interest" description="Disordered" evidence="6">
    <location>
        <begin position="612"/>
        <end position="652"/>
    </location>
</feature>
<dbReference type="InterPro" id="IPR038220">
    <property type="entry name" value="PHOX_C_sf"/>
</dbReference>
<dbReference type="PRINTS" id="PR00420">
    <property type="entry name" value="RNGMNOXGNASE"/>
</dbReference>
<feature type="compositionally biased region" description="Polar residues" evidence="6">
    <location>
        <begin position="447"/>
        <end position="456"/>
    </location>
</feature>
<dbReference type="InterPro" id="IPR012941">
    <property type="entry name" value="Phe_hydrox_C_dim_dom"/>
</dbReference>
<dbReference type="STRING" id="13706.A0A1X2HW03"/>
<dbReference type="PANTHER" id="PTHR43004:SF19">
    <property type="entry name" value="BINDING MONOOXYGENASE, PUTATIVE (JCVI)-RELATED"/>
    <property type="match status" value="1"/>
</dbReference>
<name>A0A1X2HW03_SYNRA</name>
<keyword evidence="5" id="KW-0560">Oxidoreductase</keyword>
<dbReference type="EMBL" id="MCGN01000001">
    <property type="protein sequence ID" value="ORZ03664.1"/>
    <property type="molecule type" value="Genomic_DNA"/>
</dbReference>
<dbReference type="GO" id="GO:0071949">
    <property type="term" value="F:FAD binding"/>
    <property type="evidence" value="ECO:0007669"/>
    <property type="project" value="InterPro"/>
</dbReference>
<dbReference type="Gene3D" id="3.30.9.10">
    <property type="entry name" value="D-Amino Acid Oxidase, subunit A, domain 2"/>
    <property type="match status" value="1"/>
</dbReference>
<evidence type="ECO:0000313" key="10">
    <source>
        <dbReference type="Proteomes" id="UP000242180"/>
    </source>
</evidence>
<feature type="domain" description="Phenol hydroxylase-like C-terminal dimerisation" evidence="8">
    <location>
        <begin position="727"/>
        <end position="823"/>
    </location>
</feature>
<dbReference type="InterPro" id="IPR036188">
    <property type="entry name" value="FAD/NAD-bd_sf"/>
</dbReference>